<feature type="non-terminal residue" evidence="2">
    <location>
        <position position="1"/>
    </location>
</feature>
<feature type="compositionally biased region" description="Polar residues" evidence="1">
    <location>
        <begin position="166"/>
        <end position="180"/>
    </location>
</feature>
<protein>
    <submittedName>
        <fullName evidence="2">Uncharacterized protein</fullName>
    </submittedName>
</protein>
<feature type="region of interest" description="Disordered" evidence="1">
    <location>
        <begin position="299"/>
        <end position="325"/>
    </location>
</feature>
<dbReference type="OrthoDB" id="5818831at2759"/>
<feature type="compositionally biased region" description="Low complexity" evidence="1">
    <location>
        <begin position="50"/>
        <end position="66"/>
    </location>
</feature>
<feature type="compositionally biased region" description="Basic and acidic residues" evidence="1">
    <location>
        <begin position="193"/>
        <end position="206"/>
    </location>
</feature>
<name>A0A3P6RPJ5_CYLGO</name>
<evidence type="ECO:0000313" key="2">
    <source>
        <dbReference type="EMBL" id="VDK63746.1"/>
    </source>
</evidence>
<feature type="compositionally biased region" description="Basic residues" evidence="1">
    <location>
        <begin position="151"/>
        <end position="161"/>
    </location>
</feature>
<dbReference type="Proteomes" id="UP000271889">
    <property type="component" value="Unassembled WGS sequence"/>
</dbReference>
<evidence type="ECO:0000313" key="3">
    <source>
        <dbReference type="Proteomes" id="UP000271889"/>
    </source>
</evidence>
<feature type="region of interest" description="Disordered" evidence="1">
    <location>
        <begin position="50"/>
        <end position="74"/>
    </location>
</feature>
<reference evidence="2 3" key="1">
    <citation type="submission" date="2018-11" db="EMBL/GenBank/DDBJ databases">
        <authorList>
            <consortium name="Pathogen Informatics"/>
        </authorList>
    </citation>
    <scope>NUCLEOTIDE SEQUENCE [LARGE SCALE GENOMIC DNA]</scope>
</reference>
<dbReference type="AlphaFoldDB" id="A0A3P6RPJ5"/>
<dbReference type="EMBL" id="UYRV01017796">
    <property type="protein sequence ID" value="VDK63746.1"/>
    <property type="molecule type" value="Genomic_DNA"/>
</dbReference>
<proteinExistence type="predicted"/>
<evidence type="ECO:0000256" key="1">
    <source>
        <dbReference type="SAM" id="MobiDB-lite"/>
    </source>
</evidence>
<gene>
    <name evidence="2" type="ORF">CGOC_LOCUS5750</name>
</gene>
<sequence length="336" mass="37627">VPIDYSVDPFCSQAGYGPEFGPVYNEAVQTVEQPSIAPAPIPSLIYTRPSRASNAGAAPGPGPSTSHVQQPAAAPHQYFRPITTTDYLSQPMLDESMDFSQVQSSSQSYADPWNTSVYGQPAESASYIPMEQEPIRQVQEFLPSEPVPIKTKVKGPPKKTTKPVLESSSPLSTDSGTTTDPELWESVSMRRSPRAEGDQVRTEPRPKGPPFEQKGPTFNKEVQPVPPPPPSSPEQVEREKPLEAMTSEELVRQFELETDRLEEEALRQVEDYDRQEQLSELRKKMCERFKKFYPNLFGNEDEEEVTDTAAKTSEEEEEDETGIPMVSSYIGEYFHY</sequence>
<accession>A0A3P6RPJ5</accession>
<organism evidence="2 3">
    <name type="scientific">Cylicostephanus goldi</name>
    <name type="common">Nematode worm</name>
    <dbReference type="NCBI Taxonomy" id="71465"/>
    <lineage>
        <taxon>Eukaryota</taxon>
        <taxon>Metazoa</taxon>
        <taxon>Ecdysozoa</taxon>
        <taxon>Nematoda</taxon>
        <taxon>Chromadorea</taxon>
        <taxon>Rhabditida</taxon>
        <taxon>Rhabditina</taxon>
        <taxon>Rhabditomorpha</taxon>
        <taxon>Strongyloidea</taxon>
        <taxon>Strongylidae</taxon>
        <taxon>Cylicostephanus</taxon>
    </lineage>
</organism>
<feature type="region of interest" description="Disordered" evidence="1">
    <location>
        <begin position="140"/>
        <end position="244"/>
    </location>
</feature>
<keyword evidence="3" id="KW-1185">Reference proteome</keyword>